<keyword evidence="2" id="KW-1185">Reference proteome</keyword>
<sequence length="98" mass="11650">MTIIPRFVRGHFYYKYRRLHFGRRIKPCVTEYRSSSVDVSARNQEILDSPLRQKHGKFQGIGQGWPGRQSHMLLGISRIHPVERRCYWGHHPCQYGVQ</sequence>
<dbReference type="Proteomes" id="UP000887159">
    <property type="component" value="Unassembled WGS sequence"/>
</dbReference>
<gene>
    <name evidence="1" type="ORF">TNCV_2448411</name>
</gene>
<accession>A0A8X6VN01</accession>
<comment type="caution">
    <text evidence="1">The sequence shown here is derived from an EMBL/GenBank/DDBJ whole genome shotgun (WGS) entry which is preliminary data.</text>
</comment>
<reference evidence="1" key="1">
    <citation type="submission" date="2020-08" db="EMBL/GenBank/DDBJ databases">
        <title>Multicomponent nature underlies the extraordinary mechanical properties of spider dragline silk.</title>
        <authorList>
            <person name="Kono N."/>
            <person name="Nakamura H."/>
            <person name="Mori M."/>
            <person name="Yoshida Y."/>
            <person name="Ohtoshi R."/>
            <person name="Malay A.D."/>
            <person name="Moran D.A.P."/>
            <person name="Tomita M."/>
            <person name="Numata K."/>
            <person name="Arakawa K."/>
        </authorList>
    </citation>
    <scope>NUCLEOTIDE SEQUENCE</scope>
</reference>
<dbReference type="EMBL" id="BMAU01021315">
    <property type="protein sequence ID" value="GFY12650.1"/>
    <property type="molecule type" value="Genomic_DNA"/>
</dbReference>
<evidence type="ECO:0000313" key="2">
    <source>
        <dbReference type="Proteomes" id="UP000887159"/>
    </source>
</evidence>
<organism evidence="1 2">
    <name type="scientific">Trichonephila clavipes</name>
    <name type="common">Golden silk orbweaver</name>
    <name type="synonym">Nephila clavipes</name>
    <dbReference type="NCBI Taxonomy" id="2585209"/>
    <lineage>
        <taxon>Eukaryota</taxon>
        <taxon>Metazoa</taxon>
        <taxon>Ecdysozoa</taxon>
        <taxon>Arthropoda</taxon>
        <taxon>Chelicerata</taxon>
        <taxon>Arachnida</taxon>
        <taxon>Araneae</taxon>
        <taxon>Araneomorphae</taxon>
        <taxon>Entelegynae</taxon>
        <taxon>Araneoidea</taxon>
        <taxon>Nephilidae</taxon>
        <taxon>Trichonephila</taxon>
    </lineage>
</organism>
<proteinExistence type="predicted"/>
<protein>
    <submittedName>
        <fullName evidence="1">Uncharacterized protein</fullName>
    </submittedName>
</protein>
<name>A0A8X6VN01_TRICX</name>
<dbReference type="AlphaFoldDB" id="A0A8X6VN01"/>
<evidence type="ECO:0000313" key="1">
    <source>
        <dbReference type="EMBL" id="GFY12650.1"/>
    </source>
</evidence>